<feature type="transmembrane region" description="Helical" evidence="6">
    <location>
        <begin position="84"/>
        <end position="106"/>
    </location>
</feature>
<evidence type="ECO:0000256" key="2">
    <source>
        <dbReference type="ARBA" id="ARBA00022448"/>
    </source>
</evidence>
<dbReference type="PROSITE" id="PS50928">
    <property type="entry name" value="ABC_TM1"/>
    <property type="match status" value="1"/>
</dbReference>
<dbReference type="InterPro" id="IPR000515">
    <property type="entry name" value="MetI-like"/>
</dbReference>
<dbReference type="AlphaFoldDB" id="A0A1X7JSQ4"/>
<evidence type="ECO:0000256" key="3">
    <source>
        <dbReference type="ARBA" id="ARBA00022692"/>
    </source>
</evidence>
<sequence>MISYLRSHGDQVWEAFTAHMTLFGASMFFAIFLGMAIGIFVAADGNKKVGNVVLTALGAAQATPSIAVVALSFLFVGIGAAPAIIALVVYCLVPIVFNVVSGLLGVPEEAVEAARGLGMTDRQILWKVKMPLASRVIMSGIRSAATINVGTATVAAVIGGGGLGDIIFSGLKMERTGAILVGAGLSALLAIAIDGCFGQLERRLVPKGLTVEK</sequence>
<dbReference type="EMBL" id="FXBB01000016">
    <property type="protein sequence ID" value="SMG31426.1"/>
    <property type="molecule type" value="Genomic_DNA"/>
</dbReference>
<dbReference type="CDD" id="cd06261">
    <property type="entry name" value="TM_PBP2"/>
    <property type="match status" value="1"/>
</dbReference>
<comment type="similarity">
    <text evidence="6">Belongs to the binding-protein-dependent transport system permease family.</text>
</comment>
<reference evidence="9" key="1">
    <citation type="submission" date="2017-04" db="EMBL/GenBank/DDBJ databases">
        <authorList>
            <person name="Varghese N."/>
            <person name="Submissions S."/>
        </authorList>
    </citation>
    <scope>NUCLEOTIDE SEQUENCE [LARGE SCALE GENOMIC DNA]</scope>
    <source>
        <strain evidence="9">USBA 82</strain>
    </source>
</reference>
<dbReference type="PANTHER" id="PTHR30177:SF4">
    <property type="entry name" value="OSMOPROTECTANT IMPORT PERMEASE PROTEIN OSMW"/>
    <property type="match status" value="1"/>
</dbReference>
<keyword evidence="2 6" id="KW-0813">Transport</keyword>
<evidence type="ECO:0000259" key="7">
    <source>
        <dbReference type="PROSITE" id="PS50928"/>
    </source>
</evidence>
<dbReference type="RefSeq" id="WP_085544673.1">
    <property type="nucleotide sequence ID" value="NZ_FXBB01000016.1"/>
</dbReference>
<evidence type="ECO:0000256" key="5">
    <source>
        <dbReference type="ARBA" id="ARBA00023136"/>
    </source>
</evidence>
<dbReference type="GO" id="GO:0005886">
    <property type="term" value="C:plasma membrane"/>
    <property type="evidence" value="ECO:0007669"/>
    <property type="project" value="UniProtKB-SubCell"/>
</dbReference>
<feature type="transmembrane region" description="Helical" evidence="6">
    <location>
        <begin position="20"/>
        <end position="41"/>
    </location>
</feature>
<evidence type="ECO:0000313" key="8">
    <source>
        <dbReference type="EMBL" id="SMG31426.1"/>
    </source>
</evidence>
<dbReference type="OrthoDB" id="9801163at2"/>
<feature type="domain" description="ABC transmembrane type-1" evidence="7">
    <location>
        <begin position="16"/>
        <end position="197"/>
    </location>
</feature>
<keyword evidence="3 6" id="KW-0812">Transmembrane</keyword>
<dbReference type="GO" id="GO:0031460">
    <property type="term" value="P:glycine betaine transport"/>
    <property type="evidence" value="ECO:0007669"/>
    <property type="project" value="TreeGrafter"/>
</dbReference>
<dbReference type="InterPro" id="IPR051204">
    <property type="entry name" value="ABC_transp_perm/SBD"/>
</dbReference>
<evidence type="ECO:0000313" key="9">
    <source>
        <dbReference type="Proteomes" id="UP000193355"/>
    </source>
</evidence>
<proteinExistence type="inferred from homology"/>
<feature type="transmembrane region" description="Helical" evidence="6">
    <location>
        <begin position="53"/>
        <end position="78"/>
    </location>
</feature>
<keyword evidence="9" id="KW-1185">Reference proteome</keyword>
<dbReference type="Proteomes" id="UP000193355">
    <property type="component" value="Unassembled WGS sequence"/>
</dbReference>
<organism evidence="8 9">
    <name type="scientific">Dethiosulfovibrio salsuginis</name>
    <dbReference type="NCBI Taxonomy" id="561720"/>
    <lineage>
        <taxon>Bacteria</taxon>
        <taxon>Thermotogati</taxon>
        <taxon>Synergistota</taxon>
        <taxon>Synergistia</taxon>
        <taxon>Synergistales</taxon>
        <taxon>Dethiosulfovibrionaceae</taxon>
        <taxon>Dethiosulfovibrio</taxon>
    </lineage>
</organism>
<evidence type="ECO:0000256" key="4">
    <source>
        <dbReference type="ARBA" id="ARBA00022989"/>
    </source>
</evidence>
<gene>
    <name evidence="8" type="ORF">SAMN06275492_1168</name>
</gene>
<evidence type="ECO:0000256" key="6">
    <source>
        <dbReference type="RuleBase" id="RU363032"/>
    </source>
</evidence>
<dbReference type="Gene3D" id="1.10.3720.10">
    <property type="entry name" value="MetI-like"/>
    <property type="match status" value="1"/>
</dbReference>
<dbReference type="SUPFAM" id="SSF161098">
    <property type="entry name" value="MetI-like"/>
    <property type="match status" value="1"/>
</dbReference>
<name>A0A1X7JSQ4_9BACT</name>
<dbReference type="GO" id="GO:0055085">
    <property type="term" value="P:transmembrane transport"/>
    <property type="evidence" value="ECO:0007669"/>
    <property type="project" value="InterPro"/>
</dbReference>
<dbReference type="PANTHER" id="PTHR30177">
    <property type="entry name" value="GLYCINE BETAINE/L-PROLINE TRANSPORT SYSTEM PERMEASE PROTEIN PROW"/>
    <property type="match status" value="1"/>
</dbReference>
<feature type="transmembrane region" description="Helical" evidence="6">
    <location>
        <begin position="177"/>
        <end position="197"/>
    </location>
</feature>
<dbReference type="STRING" id="561720.SAMN06275492_1168"/>
<dbReference type="InterPro" id="IPR035906">
    <property type="entry name" value="MetI-like_sf"/>
</dbReference>
<keyword evidence="4 6" id="KW-1133">Transmembrane helix</keyword>
<evidence type="ECO:0000256" key="1">
    <source>
        <dbReference type="ARBA" id="ARBA00004141"/>
    </source>
</evidence>
<dbReference type="Pfam" id="PF00528">
    <property type="entry name" value="BPD_transp_1"/>
    <property type="match status" value="1"/>
</dbReference>
<comment type="subcellular location">
    <subcellularLocation>
        <location evidence="6">Cell membrane</location>
        <topology evidence="6">Multi-pass membrane protein</topology>
    </subcellularLocation>
    <subcellularLocation>
        <location evidence="1">Membrane</location>
        <topology evidence="1">Multi-pass membrane protein</topology>
    </subcellularLocation>
</comment>
<feature type="transmembrane region" description="Helical" evidence="6">
    <location>
        <begin position="145"/>
        <end position="171"/>
    </location>
</feature>
<keyword evidence="5 6" id="KW-0472">Membrane</keyword>
<dbReference type="FunFam" id="1.10.3720.10:FF:000001">
    <property type="entry name" value="Glycine betaine ABC transporter, permease"/>
    <property type="match status" value="1"/>
</dbReference>
<protein>
    <submittedName>
        <fullName evidence="8">Osmoprotectant transport system permease protein</fullName>
    </submittedName>
</protein>
<accession>A0A1X7JSQ4</accession>